<evidence type="ECO:0000313" key="3">
    <source>
        <dbReference type="Proteomes" id="UP001430953"/>
    </source>
</evidence>
<organism evidence="2 3">
    <name type="scientific">Cardiocondyla obscurior</name>
    <dbReference type="NCBI Taxonomy" id="286306"/>
    <lineage>
        <taxon>Eukaryota</taxon>
        <taxon>Metazoa</taxon>
        <taxon>Ecdysozoa</taxon>
        <taxon>Arthropoda</taxon>
        <taxon>Hexapoda</taxon>
        <taxon>Insecta</taxon>
        <taxon>Pterygota</taxon>
        <taxon>Neoptera</taxon>
        <taxon>Endopterygota</taxon>
        <taxon>Hymenoptera</taxon>
        <taxon>Apocrita</taxon>
        <taxon>Aculeata</taxon>
        <taxon>Formicoidea</taxon>
        <taxon>Formicidae</taxon>
        <taxon>Myrmicinae</taxon>
        <taxon>Cardiocondyla</taxon>
    </lineage>
</organism>
<name>A0AAW2EPG8_9HYME</name>
<comment type="caution">
    <text evidence="2">The sequence shown here is derived from an EMBL/GenBank/DDBJ whole genome shotgun (WGS) entry which is preliminary data.</text>
</comment>
<dbReference type="EMBL" id="JADYXP020000019">
    <property type="protein sequence ID" value="KAL0105198.1"/>
    <property type="molecule type" value="Genomic_DNA"/>
</dbReference>
<keyword evidence="3" id="KW-1185">Reference proteome</keyword>
<evidence type="ECO:0000313" key="2">
    <source>
        <dbReference type="EMBL" id="KAL0105198.1"/>
    </source>
</evidence>
<protein>
    <submittedName>
        <fullName evidence="2">Uncharacterized protein</fullName>
    </submittedName>
</protein>
<dbReference type="AlphaFoldDB" id="A0AAW2EPG8"/>
<dbReference type="Proteomes" id="UP001430953">
    <property type="component" value="Unassembled WGS sequence"/>
</dbReference>
<gene>
    <name evidence="2" type="ORF">PUN28_016683</name>
</gene>
<proteinExistence type="predicted"/>
<feature type="region of interest" description="Disordered" evidence="1">
    <location>
        <begin position="33"/>
        <end position="59"/>
    </location>
</feature>
<evidence type="ECO:0000256" key="1">
    <source>
        <dbReference type="SAM" id="MobiDB-lite"/>
    </source>
</evidence>
<feature type="compositionally biased region" description="Basic and acidic residues" evidence="1">
    <location>
        <begin position="42"/>
        <end position="58"/>
    </location>
</feature>
<sequence>MNSIEASRHVCSTAILKLEAPCAPSLTLDCVKSTGGEAPPPPDDRRGKSRAPRRENRKGSCLREASRYFFYILFFYADLPRHGRCTLDIRPPRSDHKKRCDARDISHRLRRPSGGLRFLN</sequence>
<reference evidence="2 3" key="1">
    <citation type="submission" date="2023-03" db="EMBL/GenBank/DDBJ databases">
        <title>High recombination rates correlate with genetic variation in Cardiocondyla obscurior ants.</title>
        <authorList>
            <person name="Errbii M."/>
        </authorList>
    </citation>
    <scope>NUCLEOTIDE SEQUENCE [LARGE SCALE GENOMIC DNA]</scope>
    <source>
        <strain evidence="2">Alpha-2009</strain>
        <tissue evidence="2">Whole body</tissue>
    </source>
</reference>
<accession>A0AAW2EPG8</accession>